<evidence type="ECO:0000313" key="3">
    <source>
        <dbReference type="Proteomes" id="UP000244817"/>
    </source>
</evidence>
<dbReference type="Gene3D" id="3.90.1200.10">
    <property type="match status" value="1"/>
</dbReference>
<dbReference type="InterPro" id="IPR002575">
    <property type="entry name" value="Aminoglycoside_PTrfase"/>
</dbReference>
<evidence type="ECO:0000313" key="2">
    <source>
        <dbReference type="EMBL" id="PVA07152.1"/>
    </source>
</evidence>
<dbReference type="SUPFAM" id="SSF56112">
    <property type="entry name" value="Protein kinase-like (PK-like)"/>
    <property type="match status" value="1"/>
</dbReference>
<dbReference type="AlphaFoldDB" id="A0A2T7FYB1"/>
<accession>A0A2T7FYB1</accession>
<sequence>MTSAPAVIDSRVNAMIREFAAHRGFAGMPEHRLIYRSYDFPATRQVWQVALGPEVFALKLDHDAGPEGRLAKEYAELQNLSAHFAKYDKLGIATPVYLSPGGTFCVTEFLDHRTAGERLQAVDNAQTRRQVFRRAGLWLHAMHEYKPQKRKEWWGNWMLKELDEVVERDEMQAPASEVAHMRAILHEQVRKVNRTKDTHATSHGDFHSENIMLGPGMTYGFDFTEARAKMAVYDVVDFLKCDIYRDTPAPEVDHAGITKAHREMFFKGYKHKLNRDVLDVSLRGRLLIDWASITRQNHVKLRVDRILYRNLKPRLDIAFAKA</sequence>
<protein>
    <recommendedName>
        <fullName evidence="1">Aminoglycoside phosphotransferase domain-containing protein</fullName>
    </recommendedName>
</protein>
<dbReference type="Pfam" id="PF01636">
    <property type="entry name" value="APH"/>
    <property type="match status" value="1"/>
</dbReference>
<feature type="domain" description="Aminoglycoside phosphotransferase" evidence="1">
    <location>
        <begin position="45"/>
        <end position="255"/>
    </location>
</feature>
<evidence type="ECO:0000259" key="1">
    <source>
        <dbReference type="Pfam" id="PF01636"/>
    </source>
</evidence>
<reference evidence="2 3" key="1">
    <citation type="submission" date="2018-04" db="EMBL/GenBank/DDBJ databases">
        <title>Pelagivirga bohaiensis gen. nov., sp. nov., a bacterium isolated from the Bohai Sea.</title>
        <authorList>
            <person name="Ji X."/>
        </authorList>
    </citation>
    <scope>NUCLEOTIDE SEQUENCE [LARGE SCALE GENOMIC DNA]</scope>
    <source>
        <strain evidence="2 3">BH-SD16</strain>
    </source>
</reference>
<dbReference type="Proteomes" id="UP000244817">
    <property type="component" value="Unassembled WGS sequence"/>
</dbReference>
<dbReference type="EMBL" id="QCYG01000003">
    <property type="protein sequence ID" value="PVA07152.1"/>
    <property type="molecule type" value="Genomic_DNA"/>
</dbReference>
<dbReference type="InterPro" id="IPR011009">
    <property type="entry name" value="Kinase-like_dom_sf"/>
</dbReference>
<name>A0A2T7FYB1_9RHOB</name>
<gene>
    <name evidence="2" type="ORF">DC363_04665</name>
</gene>
<comment type="caution">
    <text evidence="2">The sequence shown here is derived from an EMBL/GenBank/DDBJ whole genome shotgun (WGS) entry which is preliminary data.</text>
</comment>
<dbReference type="OrthoDB" id="7845153at2"/>
<organism evidence="2 3">
    <name type="scientific">Thalassorhabdomicrobium marinisediminis</name>
    <dbReference type="NCBI Taxonomy" id="2170577"/>
    <lineage>
        <taxon>Bacteria</taxon>
        <taxon>Pseudomonadati</taxon>
        <taxon>Pseudomonadota</taxon>
        <taxon>Alphaproteobacteria</taxon>
        <taxon>Rhodobacterales</taxon>
        <taxon>Paracoccaceae</taxon>
        <taxon>Thalassorhabdomicrobium</taxon>
    </lineage>
</organism>
<dbReference type="RefSeq" id="WP_108639981.1">
    <property type="nucleotide sequence ID" value="NZ_QCYG01000003.1"/>
</dbReference>
<keyword evidence="3" id="KW-1185">Reference proteome</keyword>
<proteinExistence type="predicted"/>